<feature type="binding site" evidence="10">
    <location>
        <position position="148"/>
    </location>
    <ligand>
        <name>substrate</name>
    </ligand>
</feature>
<evidence type="ECO:0000256" key="7">
    <source>
        <dbReference type="ARBA" id="ARBA00023295"/>
    </source>
</evidence>
<accession>A0A225N410</accession>
<dbReference type="InterPro" id="IPR017853">
    <property type="entry name" value="GH"/>
</dbReference>
<keyword evidence="9 10" id="KW-0961">Cell wall biogenesis/degradation</keyword>
<dbReference type="InterPro" id="IPR050226">
    <property type="entry name" value="NagZ_Beta-hexosaminidase"/>
</dbReference>
<keyword evidence="4 10" id="KW-0378">Hydrolase</keyword>
<dbReference type="GO" id="GO:0005737">
    <property type="term" value="C:cytoplasm"/>
    <property type="evidence" value="ECO:0007669"/>
    <property type="project" value="UniProtKB-SubCell"/>
</dbReference>
<dbReference type="GO" id="GO:0009254">
    <property type="term" value="P:peptidoglycan turnover"/>
    <property type="evidence" value="ECO:0007669"/>
    <property type="project" value="UniProtKB-UniRule"/>
</dbReference>
<dbReference type="InterPro" id="IPR001764">
    <property type="entry name" value="Glyco_hydro_3_N"/>
</dbReference>
<dbReference type="AlphaFoldDB" id="A0A225N410"/>
<feature type="active site" description="Nucleophile" evidence="10">
    <location>
        <position position="262"/>
    </location>
</feature>
<feature type="binding site" evidence="10">
    <location>
        <begin position="178"/>
        <end position="179"/>
    </location>
    <ligand>
        <name>substrate</name>
    </ligand>
</feature>
<dbReference type="GO" id="GO:0005975">
    <property type="term" value="P:carbohydrate metabolic process"/>
    <property type="evidence" value="ECO:0007669"/>
    <property type="project" value="InterPro"/>
</dbReference>
<dbReference type="InterPro" id="IPR019800">
    <property type="entry name" value="Glyco_hydro_3_AS"/>
</dbReference>
<evidence type="ECO:0000256" key="8">
    <source>
        <dbReference type="ARBA" id="ARBA00023306"/>
    </source>
</evidence>
<keyword evidence="13" id="KW-1185">Reference proteome</keyword>
<keyword evidence="5 10" id="KW-0133">Cell shape</keyword>
<dbReference type="SUPFAM" id="SSF51445">
    <property type="entry name" value="(Trans)glycosidases"/>
    <property type="match status" value="1"/>
</dbReference>
<dbReference type="Pfam" id="PF00933">
    <property type="entry name" value="Glyco_hydro_3"/>
    <property type="match status" value="1"/>
</dbReference>
<feature type="binding site" evidence="10">
    <location>
        <position position="73"/>
    </location>
    <ligand>
        <name>substrate</name>
    </ligand>
</feature>
<evidence type="ECO:0000256" key="10">
    <source>
        <dbReference type="HAMAP-Rule" id="MF_00364"/>
    </source>
</evidence>
<feature type="domain" description="Glycoside hydrolase family 3 N-terminal" evidence="11">
    <location>
        <begin position="24"/>
        <end position="308"/>
    </location>
</feature>
<comment type="caution">
    <text evidence="12">The sequence shown here is derived from an EMBL/GenBank/DDBJ whole genome shotgun (WGS) entry which is preliminary data.</text>
</comment>
<name>A0A225N410_9BURK</name>
<feature type="site" description="Important for catalytic activity" evidence="10">
    <location>
        <position position="189"/>
    </location>
</feature>
<dbReference type="OrthoDB" id="9786661at2"/>
<evidence type="ECO:0000256" key="9">
    <source>
        <dbReference type="ARBA" id="ARBA00023316"/>
    </source>
</evidence>
<comment type="pathway">
    <text evidence="10">Cell wall biogenesis; peptidoglycan recycling.</text>
</comment>
<proteinExistence type="inferred from homology"/>
<dbReference type="GO" id="GO:0009252">
    <property type="term" value="P:peptidoglycan biosynthetic process"/>
    <property type="evidence" value="ECO:0007669"/>
    <property type="project" value="UniProtKB-KW"/>
</dbReference>
<dbReference type="NCBIfam" id="NF003740">
    <property type="entry name" value="PRK05337.1"/>
    <property type="match status" value="1"/>
</dbReference>
<evidence type="ECO:0000256" key="4">
    <source>
        <dbReference type="ARBA" id="ARBA00022801"/>
    </source>
</evidence>
<comment type="function">
    <text evidence="10">Plays a role in peptidoglycan recycling by cleaving the terminal beta-1,4-linked N-acetylglucosamine (GlcNAc) from peptide-linked peptidoglycan fragments, giving rise to free GlcNAc, anhydro-N-acetylmuramic acid and anhydro-N-acetylmuramic acid-linked peptides.</text>
</comment>
<protein>
    <recommendedName>
        <fullName evidence="10">Beta-hexosaminidase</fullName>
        <ecNumber evidence="10">3.2.1.52</ecNumber>
    </recommendedName>
    <alternativeName>
        <fullName evidence="10">Beta-N-acetylhexosaminidase</fullName>
    </alternativeName>
    <alternativeName>
        <fullName evidence="10">N-acetyl-beta-glucosaminidase</fullName>
    </alternativeName>
</protein>
<dbReference type="PANTHER" id="PTHR30480">
    <property type="entry name" value="BETA-HEXOSAMINIDASE-RELATED"/>
    <property type="match status" value="1"/>
</dbReference>
<evidence type="ECO:0000256" key="3">
    <source>
        <dbReference type="ARBA" id="ARBA00022618"/>
    </source>
</evidence>
<dbReference type="PANTHER" id="PTHR30480:SF13">
    <property type="entry name" value="BETA-HEXOSAMINIDASE"/>
    <property type="match status" value="1"/>
</dbReference>
<feature type="active site" description="Proton donor/acceptor" evidence="10">
    <location>
        <position position="191"/>
    </location>
</feature>
<dbReference type="EC" id="3.2.1.52" evidence="10"/>
<comment type="similarity">
    <text evidence="10">Belongs to the glycosyl hydrolase 3 family. NagZ subfamily.</text>
</comment>
<dbReference type="InterPro" id="IPR022956">
    <property type="entry name" value="Beta_hexosaminidase_bac"/>
</dbReference>
<sequence>MPQSRKRTILPPGPVMVDVAGTGLSAHEKRRLRHPLVGGVILFARNFESRAQLQKLCGDIHALRDEPLLIAVDHEGGRVQRFRSDGFTPLPAMGRLGELWMRDALRALRLASETGYVLGAELRACGVDLSFTPVLDLDYGVSSVIGDRAFHSDARVVAVLARALVQGLALAGMAACGKHFPGHGAVQADSHHEIPVDSRGLEEILAEDAAPYDWLGDMVLPSVMPAHVIYPQVDPQPAGFSRYWIQSVLRERLAYDGVVFSDDLTMQGATVAGDILARAEAALGAGCDMVLVCNRPDLADELLQRLRIEPQAASIARLRRLMPRVAAPGWDELQANERYQYARRLQSEIVSG</sequence>
<comment type="subcellular location">
    <subcellularLocation>
        <location evidence="10">Cytoplasm</location>
    </subcellularLocation>
</comment>
<evidence type="ECO:0000256" key="2">
    <source>
        <dbReference type="ARBA" id="ARBA00022490"/>
    </source>
</evidence>
<keyword evidence="8 10" id="KW-0131">Cell cycle</keyword>
<evidence type="ECO:0000259" key="11">
    <source>
        <dbReference type="Pfam" id="PF00933"/>
    </source>
</evidence>
<comment type="catalytic activity">
    <reaction evidence="1 10">
        <text>Hydrolysis of terminal non-reducing N-acetyl-D-hexosamine residues in N-acetyl-beta-D-hexosaminides.</text>
        <dbReference type="EC" id="3.2.1.52"/>
    </reaction>
</comment>
<feature type="binding site" evidence="10">
    <location>
        <position position="81"/>
    </location>
    <ligand>
        <name>substrate</name>
    </ligand>
</feature>
<dbReference type="GO" id="GO:0008360">
    <property type="term" value="P:regulation of cell shape"/>
    <property type="evidence" value="ECO:0007669"/>
    <property type="project" value="UniProtKB-KW"/>
</dbReference>
<dbReference type="InterPro" id="IPR036962">
    <property type="entry name" value="Glyco_hydro_3_N_sf"/>
</dbReference>
<evidence type="ECO:0000313" key="13">
    <source>
        <dbReference type="Proteomes" id="UP000214603"/>
    </source>
</evidence>
<dbReference type="RefSeq" id="WP_088601909.1">
    <property type="nucleotide sequence ID" value="NZ_NJIH01000002.1"/>
</dbReference>
<evidence type="ECO:0000256" key="6">
    <source>
        <dbReference type="ARBA" id="ARBA00022984"/>
    </source>
</evidence>
<dbReference type="UniPathway" id="UPA00544"/>
<evidence type="ECO:0000313" key="12">
    <source>
        <dbReference type="EMBL" id="OWT65759.1"/>
    </source>
</evidence>
<dbReference type="GO" id="GO:0004563">
    <property type="term" value="F:beta-N-acetylhexosaminidase activity"/>
    <property type="evidence" value="ECO:0007669"/>
    <property type="project" value="UniProtKB-UniRule"/>
</dbReference>
<keyword evidence="2 10" id="KW-0963">Cytoplasm</keyword>
<dbReference type="EMBL" id="NJIH01000002">
    <property type="protein sequence ID" value="OWT65759.1"/>
    <property type="molecule type" value="Genomic_DNA"/>
</dbReference>
<dbReference type="GO" id="GO:0071555">
    <property type="term" value="P:cell wall organization"/>
    <property type="evidence" value="ECO:0007669"/>
    <property type="project" value="UniProtKB-KW"/>
</dbReference>
<dbReference type="Gene3D" id="3.20.20.300">
    <property type="entry name" value="Glycoside hydrolase, family 3, N-terminal domain"/>
    <property type="match status" value="1"/>
</dbReference>
<reference evidence="13" key="1">
    <citation type="submission" date="2017-06" db="EMBL/GenBank/DDBJ databases">
        <title>Herbaspirillum phytohormonus sp. nov., isolated from the root nodule of Robinia pseudoacacia in lead-zinc mine.</title>
        <authorList>
            <person name="Fan M."/>
            <person name="Lin Y."/>
        </authorList>
    </citation>
    <scope>NUCLEOTIDE SEQUENCE [LARGE SCALE GENOMIC DNA]</scope>
    <source>
        <strain evidence="13">SC-089</strain>
    </source>
</reference>
<dbReference type="GO" id="GO:0051301">
    <property type="term" value="P:cell division"/>
    <property type="evidence" value="ECO:0007669"/>
    <property type="project" value="UniProtKB-KW"/>
</dbReference>
<keyword evidence="7 10" id="KW-0326">Glycosidase</keyword>
<keyword evidence="3 10" id="KW-0132">Cell division</keyword>
<organism evidence="12 13">
    <name type="scientific">Candidimonas nitroreducens</name>
    <dbReference type="NCBI Taxonomy" id="683354"/>
    <lineage>
        <taxon>Bacteria</taxon>
        <taxon>Pseudomonadati</taxon>
        <taxon>Pseudomonadota</taxon>
        <taxon>Betaproteobacteria</taxon>
        <taxon>Burkholderiales</taxon>
        <taxon>Alcaligenaceae</taxon>
        <taxon>Candidimonas</taxon>
    </lineage>
</organism>
<keyword evidence="6 10" id="KW-0573">Peptidoglycan synthesis</keyword>
<evidence type="ECO:0000256" key="1">
    <source>
        <dbReference type="ARBA" id="ARBA00001231"/>
    </source>
</evidence>
<gene>
    <name evidence="10" type="primary">nagZ</name>
    <name evidence="12" type="ORF">CEY11_03250</name>
</gene>
<evidence type="ECO:0000256" key="5">
    <source>
        <dbReference type="ARBA" id="ARBA00022960"/>
    </source>
</evidence>
<dbReference type="HAMAP" id="MF_00364">
    <property type="entry name" value="NagZ"/>
    <property type="match status" value="1"/>
</dbReference>
<dbReference type="Proteomes" id="UP000214603">
    <property type="component" value="Unassembled WGS sequence"/>
</dbReference>
<dbReference type="PROSITE" id="PS00775">
    <property type="entry name" value="GLYCOSYL_HYDROL_F3"/>
    <property type="match status" value="1"/>
</dbReference>